<evidence type="ECO:0000256" key="1">
    <source>
        <dbReference type="SAM" id="MobiDB-lite"/>
    </source>
</evidence>
<proteinExistence type="predicted"/>
<dbReference type="AlphaFoldDB" id="A0AAV2TAR8"/>
<evidence type="ECO:0000313" key="4">
    <source>
        <dbReference type="Proteomes" id="UP001497525"/>
    </source>
</evidence>
<feature type="region of interest" description="Disordered" evidence="1">
    <location>
        <begin position="80"/>
        <end position="287"/>
    </location>
</feature>
<feature type="compositionally biased region" description="Polar residues" evidence="1">
    <location>
        <begin position="137"/>
        <end position="150"/>
    </location>
</feature>
<dbReference type="Pfam" id="PF12335">
    <property type="entry name" value="SBF2"/>
    <property type="match status" value="1"/>
</dbReference>
<dbReference type="Proteomes" id="UP001497525">
    <property type="component" value="Unassembled WGS sequence"/>
</dbReference>
<dbReference type="PANTHER" id="PTHR13663">
    <property type="entry name" value="SIMILAR TO RIKEN CDNA 6430548M08"/>
    <property type="match status" value="1"/>
</dbReference>
<evidence type="ECO:0000259" key="2">
    <source>
        <dbReference type="Pfam" id="PF12335"/>
    </source>
</evidence>
<feature type="domain" description="SBF1/SBF2" evidence="2">
    <location>
        <begin position="290"/>
        <end position="443"/>
    </location>
</feature>
<protein>
    <recommendedName>
        <fullName evidence="2">SBF1/SBF2 domain-containing protein</fullName>
    </recommendedName>
</protein>
<reference evidence="3" key="1">
    <citation type="submission" date="2024-06" db="EMBL/GenBank/DDBJ databases">
        <authorList>
            <person name="Liu X."/>
            <person name="Lenzi L."/>
            <person name="Haldenby T S."/>
            <person name="Uol C."/>
        </authorList>
    </citation>
    <scope>NUCLEOTIDE SEQUENCE</scope>
</reference>
<sequence>MSFGNFLRRISFETDRTPTDPQTTEAQGTGIDSILAAPGKFLGSVNAKTGHLVSDLNQKLDLGGKFDTFKQASVTKFEHVVRGSTSSQDSAEDHTRSSGHRGPLTNPFNAGSPATSIDGKTADQTTHDESSSRKTSDGSFSQLRRQSTNAGPRPPRPPPPTPAALSRAMSLDETNLTRKKSTDENEPKRVVITPTLEMAREEEEPPPGQEGGPGDQGLYFPTASSKLAAPTRRRKSPPIEEEADSSASEYGAHGDQPIYKTSEKKEGGPKPDNVTPRGHAGTEEEFHESQMEVIIEVCVSALLSGRWVDEQSHESELQNLLGNAGGRMTFVNKIEQEAGKVGGVLDAHAVQPLLEKVSYMLNECQEAEDFAPAKKLLTTSLLFYVVDQSNPEDKQPFFNYVKTQPIWQSLRFWNACFFQSVQEARAKLGDQNGNESQQQEIVVQQLRSYLNTMNVFGLHHTIKQEFLRKHGSLFNLTDDQMANLRLIAEIGQ</sequence>
<comment type="caution">
    <text evidence="3">The sequence shown here is derived from an EMBL/GenBank/DDBJ whole genome shotgun (WGS) entry which is preliminary data.</text>
</comment>
<feature type="compositionally biased region" description="Basic and acidic residues" evidence="1">
    <location>
        <begin position="125"/>
        <end position="136"/>
    </location>
</feature>
<accession>A0AAV2TAR8</accession>
<feature type="compositionally biased region" description="Polar residues" evidence="1">
    <location>
        <begin position="106"/>
        <end position="115"/>
    </location>
</feature>
<dbReference type="InterPro" id="IPR022096">
    <property type="entry name" value="SBF1/SBF2"/>
</dbReference>
<dbReference type="InterPro" id="IPR039872">
    <property type="entry name" value="KIAA0513"/>
</dbReference>
<feature type="compositionally biased region" description="Pro residues" evidence="1">
    <location>
        <begin position="152"/>
        <end position="162"/>
    </location>
</feature>
<dbReference type="PANTHER" id="PTHR13663:SF2">
    <property type="entry name" value="SIMILAR TO RIKEN CDNA 6430548M08"/>
    <property type="match status" value="1"/>
</dbReference>
<organism evidence="3 4">
    <name type="scientific">Calicophoron daubneyi</name>
    <name type="common">Rumen fluke</name>
    <name type="synonym">Paramphistomum daubneyi</name>
    <dbReference type="NCBI Taxonomy" id="300641"/>
    <lineage>
        <taxon>Eukaryota</taxon>
        <taxon>Metazoa</taxon>
        <taxon>Spiralia</taxon>
        <taxon>Lophotrochozoa</taxon>
        <taxon>Platyhelminthes</taxon>
        <taxon>Trematoda</taxon>
        <taxon>Digenea</taxon>
        <taxon>Plagiorchiida</taxon>
        <taxon>Pronocephalata</taxon>
        <taxon>Paramphistomoidea</taxon>
        <taxon>Paramphistomidae</taxon>
        <taxon>Calicophoron</taxon>
    </lineage>
</organism>
<feature type="compositionally biased region" description="Basic and acidic residues" evidence="1">
    <location>
        <begin position="180"/>
        <end position="189"/>
    </location>
</feature>
<name>A0AAV2TAR8_CALDB</name>
<dbReference type="EMBL" id="CAXLJL010000123">
    <property type="protein sequence ID" value="CAL5132433.1"/>
    <property type="molecule type" value="Genomic_DNA"/>
</dbReference>
<gene>
    <name evidence="3" type="ORF">CDAUBV1_LOCUS5261</name>
</gene>
<evidence type="ECO:0000313" key="3">
    <source>
        <dbReference type="EMBL" id="CAL5132433.1"/>
    </source>
</evidence>